<dbReference type="InterPro" id="IPR039261">
    <property type="entry name" value="FNR_nucleotide-bd"/>
</dbReference>
<dbReference type="SUPFAM" id="SSF54292">
    <property type="entry name" value="2Fe-2S ferredoxin-like"/>
    <property type="match status" value="1"/>
</dbReference>
<dbReference type="RefSeq" id="WP_386821830.1">
    <property type="nucleotide sequence ID" value="NZ_JBHTIF010000001.1"/>
</dbReference>
<evidence type="ECO:0000313" key="3">
    <source>
        <dbReference type="EMBL" id="MFD0724153.1"/>
    </source>
</evidence>
<dbReference type="Pfam" id="PF00111">
    <property type="entry name" value="Fer2"/>
    <property type="match status" value="1"/>
</dbReference>
<keyword evidence="4" id="KW-1185">Reference proteome</keyword>
<feature type="domain" description="FAD-binding FR-type" evidence="2">
    <location>
        <begin position="35"/>
        <end position="135"/>
    </location>
</feature>
<dbReference type="InterPro" id="IPR001041">
    <property type="entry name" value="2Fe-2S_ferredoxin-type"/>
</dbReference>
<dbReference type="InterPro" id="IPR036010">
    <property type="entry name" value="2Fe-2S_ferredoxin-like_sf"/>
</dbReference>
<dbReference type="PROSITE" id="PS51085">
    <property type="entry name" value="2FE2S_FER_2"/>
    <property type="match status" value="1"/>
</dbReference>
<dbReference type="Gene3D" id="3.40.50.80">
    <property type="entry name" value="Nucleotide-binding domain of ferredoxin-NADP reductase (FNR) module"/>
    <property type="match status" value="1"/>
</dbReference>
<dbReference type="SUPFAM" id="SSF52343">
    <property type="entry name" value="Ferredoxin reductase-like, C-terminal NADP-linked domain"/>
    <property type="match status" value="1"/>
</dbReference>
<dbReference type="PANTHER" id="PTHR47354:SF3">
    <property type="entry name" value="OXIDOREDUCTASE-RELATED"/>
    <property type="match status" value="1"/>
</dbReference>
<organism evidence="3 4">
    <name type="scientific">Lysobacter brunescens</name>
    <dbReference type="NCBI Taxonomy" id="262323"/>
    <lineage>
        <taxon>Bacteria</taxon>
        <taxon>Pseudomonadati</taxon>
        <taxon>Pseudomonadota</taxon>
        <taxon>Gammaproteobacteria</taxon>
        <taxon>Lysobacterales</taxon>
        <taxon>Lysobacteraceae</taxon>
        <taxon>Lysobacter</taxon>
    </lineage>
</organism>
<dbReference type="Pfam" id="PF00970">
    <property type="entry name" value="FAD_binding_6"/>
    <property type="match status" value="1"/>
</dbReference>
<accession>A0ABW2Y7W9</accession>
<dbReference type="Gene3D" id="2.40.30.10">
    <property type="entry name" value="Translation factors"/>
    <property type="match status" value="1"/>
</dbReference>
<evidence type="ECO:0000259" key="1">
    <source>
        <dbReference type="PROSITE" id="PS51085"/>
    </source>
</evidence>
<dbReference type="InterPro" id="IPR017927">
    <property type="entry name" value="FAD-bd_FR_type"/>
</dbReference>
<reference evidence="4" key="1">
    <citation type="journal article" date="2019" name="Int. J. Syst. Evol. Microbiol.">
        <title>The Global Catalogue of Microorganisms (GCM) 10K type strain sequencing project: providing services to taxonomists for standard genome sequencing and annotation.</title>
        <authorList>
            <consortium name="The Broad Institute Genomics Platform"/>
            <consortium name="The Broad Institute Genome Sequencing Center for Infectious Disease"/>
            <person name="Wu L."/>
            <person name="Ma J."/>
        </authorList>
    </citation>
    <scope>NUCLEOTIDE SEQUENCE [LARGE SCALE GENOMIC DNA]</scope>
    <source>
        <strain evidence="4">CCUG 55585</strain>
    </source>
</reference>
<proteinExistence type="predicted"/>
<dbReference type="PRINTS" id="PR00406">
    <property type="entry name" value="CYTB5RDTASE"/>
</dbReference>
<protein>
    <submittedName>
        <fullName evidence="3">Ferredoxin reductase</fullName>
    </submittedName>
</protein>
<dbReference type="InterPro" id="IPR012675">
    <property type="entry name" value="Beta-grasp_dom_sf"/>
</dbReference>
<dbReference type="CDD" id="cd00207">
    <property type="entry name" value="fer2"/>
    <property type="match status" value="1"/>
</dbReference>
<dbReference type="EMBL" id="JBHTIF010000001">
    <property type="protein sequence ID" value="MFD0724153.1"/>
    <property type="molecule type" value="Genomic_DNA"/>
</dbReference>
<dbReference type="SUPFAM" id="SSF63380">
    <property type="entry name" value="Riboflavin synthase domain-like"/>
    <property type="match status" value="1"/>
</dbReference>
<dbReference type="PROSITE" id="PS51384">
    <property type="entry name" value="FAD_FR"/>
    <property type="match status" value="1"/>
</dbReference>
<dbReference type="Gene3D" id="3.10.20.30">
    <property type="match status" value="1"/>
</dbReference>
<comment type="caution">
    <text evidence="3">The sequence shown here is derived from an EMBL/GenBank/DDBJ whole genome shotgun (WGS) entry which is preliminary data.</text>
</comment>
<dbReference type="InterPro" id="IPR050415">
    <property type="entry name" value="MRET"/>
</dbReference>
<gene>
    <name evidence="3" type="ORF">ACFQ0E_00940</name>
</gene>
<dbReference type="Pfam" id="PF00175">
    <property type="entry name" value="NAD_binding_1"/>
    <property type="match status" value="1"/>
</dbReference>
<dbReference type="InterPro" id="IPR008333">
    <property type="entry name" value="Cbr1-like_FAD-bd_dom"/>
</dbReference>
<dbReference type="InterPro" id="IPR001433">
    <property type="entry name" value="OxRdtase_FAD/NAD-bd"/>
</dbReference>
<name>A0ABW2Y7W9_9GAMM</name>
<dbReference type="CDD" id="cd06216">
    <property type="entry name" value="FNR_iron_sulfur_binding_2"/>
    <property type="match status" value="1"/>
</dbReference>
<dbReference type="Proteomes" id="UP001597110">
    <property type="component" value="Unassembled WGS sequence"/>
</dbReference>
<sequence length="361" mass="37853">MPPSSASMLGRAWTALVPDHVFDFWAERVSPTWSRRRPLARIVGREDTAADTVTLVLAGNRHVRRPAPGQHVMVGAEVDGRRVARSYSPSLLPGGRLAITVKAVPGGRLSEHLVHHARVGDVLTIGEPFGSLTLPDDAAPVLLLAGGSGITPLIALLRDQALRDRGARGSTRPITLAYWVRTPGEACFVEELRALADAHPALRVHIATTRATDPRFAHGRLDADTLATLAGEGAAPHVLACGSAGFVAHARALAEPRAASFQAEAFSPPDALPGETGEAEVRLARSGTTLRVPRNQPLLVALEAAGLRPAHGCRMGICNTCACGKSAGTTRDVLTGARDPEPATALRLCISAAAGDLVLDL</sequence>
<feature type="domain" description="2Fe-2S ferredoxin-type" evidence="1">
    <location>
        <begin position="279"/>
        <end position="361"/>
    </location>
</feature>
<dbReference type="PANTHER" id="PTHR47354">
    <property type="entry name" value="NADH OXIDOREDUCTASE HCR"/>
    <property type="match status" value="1"/>
</dbReference>
<dbReference type="InterPro" id="IPR017938">
    <property type="entry name" value="Riboflavin_synthase-like_b-brl"/>
</dbReference>
<evidence type="ECO:0000313" key="4">
    <source>
        <dbReference type="Proteomes" id="UP001597110"/>
    </source>
</evidence>
<evidence type="ECO:0000259" key="2">
    <source>
        <dbReference type="PROSITE" id="PS51384"/>
    </source>
</evidence>